<accession>A0A7C3PC05</accession>
<proteinExistence type="predicted"/>
<dbReference type="InterPro" id="IPR032710">
    <property type="entry name" value="NTF2-like_dom_sf"/>
</dbReference>
<sequence>MQTHLLETSNCFSTDAAVKINGIQHSVVLDYFRHLNTGDFAATAALFAEDGFLHPPFESPVIGRGAIATYLEREAQDLQLQPLRGHSEQLPNGCTDFDIVGKVQTPWFSVNVAWQMILSPHDEIYVVRVKLLASLLELANLRDKRPTP</sequence>
<reference evidence="2" key="1">
    <citation type="journal article" date="2020" name="mSystems">
        <title>Genome- and Community-Level Interaction Insights into Carbon Utilization and Element Cycling Functions of Hydrothermarchaeota in Hydrothermal Sediment.</title>
        <authorList>
            <person name="Zhou Z."/>
            <person name="Liu Y."/>
            <person name="Xu W."/>
            <person name="Pan J."/>
            <person name="Luo Z.H."/>
            <person name="Li M."/>
        </authorList>
    </citation>
    <scope>NUCLEOTIDE SEQUENCE [LARGE SCALE GENOMIC DNA]</scope>
    <source>
        <strain evidence="2">SpSt-418</strain>
    </source>
</reference>
<organism evidence="2">
    <name type="scientific">Oscillatoriales cyanobacterium SpSt-418</name>
    <dbReference type="NCBI Taxonomy" id="2282169"/>
    <lineage>
        <taxon>Bacteria</taxon>
        <taxon>Bacillati</taxon>
        <taxon>Cyanobacteriota</taxon>
        <taxon>Cyanophyceae</taxon>
        <taxon>Oscillatoriophycideae</taxon>
        <taxon>Oscillatoriales</taxon>
    </lineage>
</organism>
<evidence type="ECO:0000313" key="2">
    <source>
        <dbReference type="EMBL" id="HFM96453.1"/>
    </source>
</evidence>
<gene>
    <name evidence="2" type="ORF">ENR64_01555</name>
</gene>
<dbReference type="SUPFAM" id="SSF54427">
    <property type="entry name" value="NTF2-like"/>
    <property type="match status" value="1"/>
</dbReference>
<dbReference type="Pfam" id="PF12680">
    <property type="entry name" value="SnoaL_2"/>
    <property type="match status" value="1"/>
</dbReference>
<evidence type="ECO:0000259" key="1">
    <source>
        <dbReference type="Pfam" id="PF12680"/>
    </source>
</evidence>
<dbReference type="EMBL" id="DSRU01000022">
    <property type="protein sequence ID" value="HFM96453.1"/>
    <property type="molecule type" value="Genomic_DNA"/>
</dbReference>
<name>A0A7C3PC05_9CYAN</name>
<dbReference type="Gene3D" id="3.10.450.50">
    <property type="match status" value="1"/>
</dbReference>
<feature type="domain" description="SnoaL-like" evidence="1">
    <location>
        <begin position="28"/>
        <end position="77"/>
    </location>
</feature>
<protein>
    <submittedName>
        <fullName evidence="2">Nuclear transport factor 2 family protein</fullName>
    </submittedName>
</protein>
<dbReference type="AlphaFoldDB" id="A0A7C3PC05"/>
<comment type="caution">
    <text evidence="2">The sequence shown here is derived from an EMBL/GenBank/DDBJ whole genome shotgun (WGS) entry which is preliminary data.</text>
</comment>
<dbReference type="InterPro" id="IPR037401">
    <property type="entry name" value="SnoaL-like"/>
</dbReference>